<name>A0A926N556_9BACL</name>
<comment type="caution">
    <text evidence="1">The sequence shown here is derived from an EMBL/GenBank/DDBJ whole genome shotgun (WGS) entry which is preliminary data.</text>
</comment>
<accession>A0A926N556</accession>
<evidence type="ECO:0000313" key="1">
    <source>
        <dbReference type="EMBL" id="MBD1371464.1"/>
    </source>
</evidence>
<gene>
    <name evidence="1" type="ORF">IC620_03730</name>
</gene>
<dbReference type="InterPro" id="IPR008930">
    <property type="entry name" value="Terpenoid_cyclase/PrenylTrfase"/>
</dbReference>
<dbReference type="SUPFAM" id="SSF48239">
    <property type="entry name" value="Terpenoid cyclases/Protein prenyltransferases"/>
    <property type="match status" value="1"/>
</dbReference>
<protein>
    <submittedName>
        <fullName evidence="1">Terpene cyclase/mutase family protein</fullName>
    </submittedName>
</protein>
<proteinExistence type="predicted"/>
<sequence>MRFTQRIGIWVLLISILGGLFPLQVMGSSVTAKQTEMLEVKQTALSSAKFKRKYWITLQKALGWVENNYTMSDWQTMGIIKNKGVVPEGYLENLENQVKAANGEFSRVTDYERIIMGMSAAGGNPENVDGINLIEKLYNNPNMTAQGSSGVIFGLIALDSKKYVVPADALWTREKLVDWLLENQKEAGSWYGNVDLTAMALIALAPYGGEEVELAKQKAFDWLSAEQMETGGFGYFGSETSESAAQVIIALSSNGIDPTSAAFTKSGGNVVDNLSTYQESDGGFAHIKDSGSNAMSSEQALLAFTAYKHFVKKQERIYDFTCVPAS</sequence>
<dbReference type="Proteomes" id="UP000661691">
    <property type="component" value="Unassembled WGS sequence"/>
</dbReference>
<organism evidence="1 2">
    <name type="scientific">Polycladospora coralii</name>
    <dbReference type="NCBI Taxonomy" id="2771432"/>
    <lineage>
        <taxon>Bacteria</taxon>
        <taxon>Bacillati</taxon>
        <taxon>Bacillota</taxon>
        <taxon>Bacilli</taxon>
        <taxon>Bacillales</taxon>
        <taxon>Thermoactinomycetaceae</taxon>
        <taxon>Polycladospora</taxon>
    </lineage>
</organism>
<dbReference type="EMBL" id="JACXAH010000003">
    <property type="protein sequence ID" value="MBD1371464.1"/>
    <property type="molecule type" value="Genomic_DNA"/>
</dbReference>
<keyword evidence="2" id="KW-1185">Reference proteome</keyword>
<evidence type="ECO:0000313" key="2">
    <source>
        <dbReference type="Proteomes" id="UP000661691"/>
    </source>
</evidence>
<dbReference type="CDD" id="cd00688">
    <property type="entry name" value="ISOPREN_C2_like"/>
    <property type="match status" value="1"/>
</dbReference>
<dbReference type="RefSeq" id="WP_191141549.1">
    <property type="nucleotide sequence ID" value="NZ_JACXAH010000003.1"/>
</dbReference>
<dbReference type="Gene3D" id="1.50.10.20">
    <property type="match status" value="1"/>
</dbReference>
<reference evidence="1" key="1">
    <citation type="submission" date="2020-09" db="EMBL/GenBank/DDBJ databases">
        <title>A novel bacterium of genus Hazenella, isolated from South China Sea.</title>
        <authorList>
            <person name="Huang H."/>
            <person name="Mo K."/>
            <person name="Hu Y."/>
        </authorList>
    </citation>
    <scope>NUCLEOTIDE SEQUENCE</scope>
    <source>
        <strain evidence="1">IB182357</strain>
    </source>
</reference>
<dbReference type="AlphaFoldDB" id="A0A926N556"/>